<comment type="caution">
    <text evidence="1">The sequence shown here is derived from an EMBL/GenBank/DDBJ whole genome shotgun (WGS) entry which is preliminary data.</text>
</comment>
<organism evidence="1 2">
    <name type="scientific">Hymenoscyphus fraxineus</name>
    <dbReference type="NCBI Taxonomy" id="746836"/>
    <lineage>
        <taxon>Eukaryota</taxon>
        <taxon>Fungi</taxon>
        <taxon>Dikarya</taxon>
        <taxon>Ascomycota</taxon>
        <taxon>Pezizomycotina</taxon>
        <taxon>Leotiomycetes</taxon>
        <taxon>Helotiales</taxon>
        <taxon>Helotiaceae</taxon>
        <taxon>Hymenoscyphus</taxon>
    </lineage>
</organism>
<name>A0A9N9LEX4_9HELO</name>
<accession>A0A9N9LEX4</accession>
<dbReference type="AlphaFoldDB" id="A0A9N9LEX4"/>
<dbReference type="EMBL" id="CAJVRL010000127">
    <property type="protein sequence ID" value="CAG8962172.1"/>
    <property type="molecule type" value="Genomic_DNA"/>
</dbReference>
<gene>
    <name evidence="1" type="ORF">HYFRA_00005221</name>
</gene>
<protein>
    <submittedName>
        <fullName evidence="1">Uncharacterized protein</fullName>
    </submittedName>
</protein>
<proteinExistence type="predicted"/>
<evidence type="ECO:0000313" key="2">
    <source>
        <dbReference type="Proteomes" id="UP000696280"/>
    </source>
</evidence>
<sequence length="292" mass="32326">MATKHYRETYPETSGLIGAFDSGISTDWNSLLCIRLEQSTIVCSYLLRNPKYTDEPLEWLESWLKHKIVPCPEDLEKHCRHYPGVIRYFYSSRGPEFESRMRALGWLLGKTQSMSVAASAYGSGINTPSTPMPSSPKPAGIETPVAAQASTPLAIETPKTGPVPQSPASIQEPKTFLVLASVTNFTQTDSSSVCYTSETCVITLSTDMDPTQVRQAISEAQDKEPCILGQVRAVWNKNVRLGNTELPGTTELRESNVKGVLMGLMKSTFAEVFVDLFMYHDERTGISSHNYN</sequence>
<dbReference type="Proteomes" id="UP000696280">
    <property type="component" value="Unassembled WGS sequence"/>
</dbReference>
<reference evidence="1" key="1">
    <citation type="submission" date="2021-07" db="EMBL/GenBank/DDBJ databases">
        <authorList>
            <person name="Durling M."/>
        </authorList>
    </citation>
    <scope>NUCLEOTIDE SEQUENCE</scope>
</reference>
<evidence type="ECO:0000313" key="1">
    <source>
        <dbReference type="EMBL" id="CAG8962172.1"/>
    </source>
</evidence>
<keyword evidence="2" id="KW-1185">Reference proteome</keyword>
<dbReference type="OrthoDB" id="10457881at2759"/>